<dbReference type="SUPFAM" id="SSF55008">
    <property type="entry name" value="HMA, heavy metal-associated domain"/>
    <property type="match status" value="1"/>
</dbReference>
<dbReference type="GO" id="GO:0046872">
    <property type="term" value="F:metal ion binding"/>
    <property type="evidence" value="ECO:0007669"/>
    <property type="project" value="InterPro"/>
</dbReference>
<proteinExistence type="predicted"/>
<dbReference type="EMBL" id="UOEG01000185">
    <property type="protein sequence ID" value="VAV98875.1"/>
    <property type="molecule type" value="Genomic_DNA"/>
</dbReference>
<gene>
    <name evidence="2" type="ORF">MNBD_ALPHA07-258</name>
</gene>
<dbReference type="AlphaFoldDB" id="A0A3B0SVQ5"/>
<dbReference type="PROSITE" id="PS50846">
    <property type="entry name" value="HMA_2"/>
    <property type="match status" value="1"/>
</dbReference>
<organism evidence="2">
    <name type="scientific">hydrothermal vent metagenome</name>
    <dbReference type="NCBI Taxonomy" id="652676"/>
    <lineage>
        <taxon>unclassified sequences</taxon>
        <taxon>metagenomes</taxon>
        <taxon>ecological metagenomes</taxon>
    </lineage>
</organism>
<sequence length="98" mass="10148">MRHAIFTAMTALALTLAQTAFAGQAYSLQVDGLACPFCAYGIEKQLTSLQGVQDVVVDLNAGAVEVTMVDGATLSKTAANQAVKDAGFTLKDFSSASE</sequence>
<dbReference type="CDD" id="cd00371">
    <property type="entry name" value="HMA"/>
    <property type="match status" value="1"/>
</dbReference>
<dbReference type="Pfam" id="PF00403">
    <property type="entry name" value="HMA"/>
    <property type="match status" value="1"/>
</dbReference>
<dbReference type="InterPro" id="IPR006121">
    <property type="entry name" value="HMA_dom"/>
</dbReference>
<accession>A0A3B0SVQ5</accession>
<evidence type="ECO:0000313" key="2">
    <source>
        <dbReference type="EMBL" id="VAV98875.1"/>
    </source>
</evidence>
<dbReference type="Gene3D" id="3.30.70.100">
    <property type="match status" value="1"/>
</dbReference>
<dbReference type="InterPro" id="IPR036163">
    <property type="entry name" value="HMA_dom_sf"/>
</dbReference>
<feature type="domain" description="HMA" evidence="1">
    <location>
        <begin position="24"/>
        <end position="91"/>
    </location>
</feature>
<evidence type="ECO:0000259" key="1">
    <source>
        <dbReference type="PROSITE" id="PS50846"/>
    </source>
</evidence>
<protein>
    <recommendedName>
        <fullName evidence="1">HMA domain-containing protein</fullName>
    </recommendedName>
</protein>
<reference evidence="2" key="1">
    <citation type="submission" date="2018-06" db="EMBL/GenBank/DDBJ databases">
        <authorList>
            <person name="Zhirakovskaya E."/>
        </authorList>
    </citation>
    <scope>NUCLEOTIDE SEQUENCE</scope>
</reference>
<name>A0A3B0SVQ5_9ZZZZ</name>